<comment type="caution">
    <text evidence="2">The sequence shown here is derived from an EMBL/GenBank/DDBJ whole genome shotgun (WGS) entry which is preliminary data.</text>
</comment>
<name>A0ABW5CJF9_9HYPH</name>
<keyword evidence="1" id="KW-0812">Transmembrane</keyword>
<organism evidence="2 3">
    <name type="scientific">Aureimonas populi</name>
    <dbReference type="NCBI Taxonomy" id="1701758"/>
    <lineage>
        <taxon>Bacteria</taxon>
        <taxon>Pseudomonadati</taxon>
        <taxon>Pseudomonadota</taxon>
        <taxon>Alphaproteobacteria</taxon>
        <taxon>Hyphomicrobiales</taxon>
        <taxon>Aurantimonadaceae</taxon>
        <taxon>Aureimonas</taxon>
    </lineage>
</organism>
<keyword evidence="1" id="KW-1133">Transmembrane helix</keyword>
<evidence type="ECO:0000313" key="2">
    <source>
        <dbReference type="EMBL" id="MFD2236102.1"/>
    </source>
</evidence>
<dbReference type="RefSeq" id="WP_209735968.1">
    <property type="nucleotide sequence ID" value="NZ_CP072611.1"/>
</dbReference>
<accession>A0ABW5CJF9</accession>
<evidence type="ECO:0000313" key="3">
    <source>
        <dbReference type="Proteomes" id="UP001597371"/>
    </source>
</evidence>
<protein>
    <submittedName>
        <fullName evidence="2">Fimbrial protein</fullName>
    </submittedName>
</protein>
<evidence type="ECO:0000256" key="1">
    <source>
        <dbReference type="SAM" id="Phobius"/>
    </source>
</evidence>
<reference evidence="3" key="1">
    <citation type="journal article" date="2019" name="Int. J. Syst. Evol. Microbiol.">
        <title>The Global Catalogue of Microorganisms (GCM) 10K type strain sequencing project: providing services to taxonomists for standard genome sequencing and annotation.</title>
        <authorList>
            <consortium name="The Broad Institute Genomics Platform"/>
            <consortium name="The Broad Institute Genome Sequencing Center for Infectious Disease"/>
            <person name="Wu L."/>
            <person name="Ma J."/>
        </authorList>
    </citation>
    <scope>NUCLEOTIDE SEQUENCE [LARGE SCALE GENOMIC DNA]</scope>
    <source>
        <strain evidence="3">ZS-35-S2</strain>
    </source>
</reference>
<feature type="transmembrane region" description="Helical" evidence="1">
    <location>
        <begin position="26"/>
        <end position="47"/>
    </location>
</feature>
<dbReference type="EMBL" id="JBHUIJ010000002">
    <property type="protein sequence ID" value="MFD2236102.1"/>
    <property type="molecule type" value="Genomic_DNA"/>
</dbReference>
<gene>
    <name evidence="2" type="ORF">ACFSKQ_01330</name>
</gene>
<dbReference type="Proteomes" id="UP001597371">
    <property type="component" value="Unassembled WGS sequence"/>
</dbReference>
<keyword evidence="1" id="KW-0472">Membrane</keyword>
<keyword evidence="3" id="KW-1185">Reference proteome</keyword>
<proteinExistence type="predicted"/>
<sequence>MTEIDETAEEPLDPATERVRRKMVRLLAVSIGIMLIGVMAVLAAVVYRTSEGGGRLEAGASVPLALPVAGDVVQSSLDGDRLLLQLRPAGGTDELLVFDRRDGTLLSRHPLVLP</sequence>